<dbReference type="EMBL" id="BRYA01000553">
    <property type="protein sequence ID" value="GMI22736.1"/>
    <property type="molecule type" value="Genomic_DNA"/>
</dbReference>
<feature type="compositionally biased region" description="Polar residues" evidence="1">
    <location>
        <begin position="239"/>
        <end position="254"/>
    </location>
</feature>
<dbReference type="Proteomes" id="UP001165065">
    <property type="component" value="Unassembled WGS sequence"/>
</dbReference>
<gene>
    <name evidence="2" type="ORF">TrCOL_g11409</name>
</gene>
<dbReference type="OrthoDB" id="298014at2759"/>
<proteinExistence type="predicted"/>
<evidence type="ECO:0008006" key="4">
    <source>
        <dbReference type="Google" id="ProtNLM"/>
    </source>
</evidence>
<evidence type="ECO:0000313" key="2">
    <source>
        <dbReference type="EMBL" id="GMI22736.1"/>
    </source>
</evidence>
<keyword evidence="3" id="KW-1185">Reference proteome</keyword>
<evidence type="ECO:0000313" key="3">
    <source>
        <dbReference type="Proteomes" id="UP001165065"/>
    </source>
</evidence>
<reference evidence="3" key="1">
    <citation type="journal article" date="2023" name="Commun. Biol.">
        <title>Genome analysis of Parmales, the sister group of diatoms, reveals the evolutionary specialization of diatoms from phago-mixotrophs to photoautotrophs.</title>
        <authorList>
            <person name="Ban H."/>
            <person name="Sato S."/>
            <person name="Yoshikawa S."/>
            <person name="Yamada K."/>
            <person name="Nakamura Y."/>
            <person name="Ichinomiya M."/>
            <person name="Sato N."/>
            <person name="Blanc-Mathieu R."/>
            <person name="Endo H."/>
            <person name="Kuwata A."/>
            <person name="Ogata H."/>
        </authorList>
    </citation>
    <scope>NUCLEOTIDE SEQUENCE [LARGE SCALE GENOMIC DNA]</scope>
</reference>
<protein>
    <recommendedName>
        <fullName evidence="4">Protein kinase domain-containing protein</fullName>
    </recommendedName>
</protein>
<dbReference type="InterPro" id="IPR011009">
    <property type="entry name" value="Kinase-like_dom_sf"/>
</dbReference>
<comment type="caution">
    <text evidence="2">The sequence shown here is derived from an EMBL/GenBank/DDBJ whole genome shotgun (WGS) entry which is preliminary data.</text>
</comment>
<feature type="region of interest" description="Disordered" evidence="1">
    <location>
        <begin position="220"/>
        <end position="269"/>
    </location>
</feature>
<sequence length="758" mass="82809">MEQYDYLEPHCAPSSHLIYHRATNSVRLLSPPSLLNHMTNPPNFIEPFLAVVNLKGVDYAVSPFFAASFNDFLCRYGADSPLPELMVRSLVSQLFDLEVYLKRKGVVHGNVNGETVRVSEGSEGPRLVLTRWENAFYDVDEDDGAAIEALRLQIGEGWFFGGCYPDVVGDTIYRNARPWVGGLGRIEDVQGSSWGGAKKEGEGEGEDEGQALLTAEAADNENEEVDDENDDDNDALTGLPSQHSQLSAQYSSGVDTREVHPHAAQSTPDSLVLEYEDAKKRNENILRESIERMGRLGRSIDGPLMEKLRKSIDGSLSSIMPLPTAGPMYPIPKTVPPTTVPLPHLGAEFSLHLLKHSFVVRSSSIWIHVTGEGVAAVGKPKRLGPATFVPRKGYKGVFRDATFGLSTRRLRGVYEVEKEGSTPFASHLRKSEAQTKSGRWTGAVADQSFNTVPYNKAGRGVEYKPVSSCHEAVQMLVAEAAKIVKLMGGSRKFVLHRGYEVCTAWVFDRGGEEGALEVYYFTSGVVISYIRGDDYMDVVFGRDKEKILVWQRGWESYGEVVVEGVGGEGWEGDVVENVVLEMDEKEKEKEKEDGGRELGVAAVAVAVTKLEEGGGEHSIEEVDEINVTLESALYDGDESAKSGSLAASLKEDVEDEEDDTTAASPPPYDDGNLDTPVKSLPVPEVNMVTPEIAVAVIKQSTTSSGIPFKKLSDGSVRATIDGTEWVMNEEGNIENSQKAGTKVMRGMGECLRVLGEMD</sequence>
<dbReference type="SUPFAM" id="SSF56112">
    <property type="entry name" value="Protein kinase-like (PK-like)"/>
    <property type="match status" value="1"/>
</dbReference>
<organism evidence="2 3">
    <name type="scientific">Triparma columacea</name>
    <dbReference type="NCBI Taxonomy" id="722753"/>
    <lineage>
        <taxon>Eukaryota</taxon>
        <taxon>Sar</taxon>
        <taxon>Stramenopiles</taxon>
        <taxon>Ochrophyta</taxon>
        <taxon>Bolidophyceae</taxon>
        <taxon>Parmales</taxon>
        <taxon>Triparmaceae</taxon>
        <taxon>Triparma</taxon>
    </lineage>
</organism>
<evidence type="ECO:0000256" key="1">
    <source>
        <dbReference type="SAM" id="MobiDB-lite"/>
    </source>
</evidence>
<dbReference type="AlphaFoldDB" id="A0A9W7FYC5"/>
<feature type="compositionally biased region" description="Acidic residues" evidence="1">
    <location>
        <begin position="220"/>
        <end position="234"/>
    </location>
</feature>
<accession>A0A9W7FYC5</accession>
<feature type="region of interest" description="Disordered" evidence="1">
    <location>
        <begin position="636"/>
        <end position="680"/>
    </location>
</feature>
<name>A0A9W7FYC5_9STRA</name>